<accession>A0A7V2T424</accession>
<protein>
    <submittedName>
        <fullName evidence="7">UPF0104 family protein</fullName>
    </submittedName>
</protein>
<evidence type="ECO:0000256" key="1">
    <source>
        <dbReference type="ARBA" id="ARBA00004651"/>
    </source>
</evidence>
<feature type="transmembrane region" description="Helical" evidence="6">
    <location>
        <begin position="267"/>
        <end position="285"/>
    </location>
</feature>
<keyword evidence="2" id="KW-1003">Cell membrane</keyword>
<organism evidence="7">
    <name type="scientific">Leucothrix mucor</name>
    <dbReference type="NCBI Taxonomy" id="45248"/>
    <lineage>
        <taxon>Bacteria</taxon>
        <taxon>Pseudomonadati</taxon>
        <taxon>Pseudomonadota</taxon>
        <taxon>Gammaproteobacteria</taxon>
        <taxon>Thiotrichales</taxon>
        <taxon>Thiotrichaceae</taxon>
        <taxon>Leucothrix</taxon>
    </lineage>
</organism>
<dbReference type="PANTHER" id="PTHR39087">
    <property type="entry name" value="UPF0104 MEMBRANE PROTEIN MJ1595"/>
    <property type="match status" value="1"/>
</dbReference>
<feature type="transmembrane region" description="Helical" evidence="6">
    <location>
        <begin position="232"/>
        <end position="255"/>
    </location>
</feature>
<dbReference type="InterPro" id="IPR022791">
    <property type="entry name" value="L-PG_synthase/AglD"/>
</dbReference>
<evidence type="ECO:0000256" key="2">
    <source>
        <dbReference type="ARBA" id="ARBA00022475"/>
    </source>
</evidence>
<name>A0A7V2T424_LEUMU</name>
<dbReference type="Pfam" id="PF03706">
    <property type="entry name" value="LPG_synthase_TM"/>
    <property type="match status" value="1"/>
</dbReference>
<gene>
    <name evidence="7" type="ORF">ENJ51_09010</name>
</gene>
<proteinExistence type="predicted"/>
<reference evidence="7" key="1">
    <citation type="journal article" date="2020" name="mSystems">
        <title>Genome- and Community-Level Interaction Insights into Carbon Utilization and Element Cycling Functions of Hydrothermarchaeota in Hydrothermal Sediment.</title>
        <authorList>
            <person name="Zhou Z."/>
            <person name="Liu Y."/>
            <person name="Xu W."/>
            <person name="Pan J."/>
            <person name="Luo Z.H."/>
            <person name="Li M."/>
        </authorList>
    </citation>
    <scope>NUCLEOTIDE SEQUENCE [LARGE SCALE GENOMIC DNA]</scope>
    <source>
        <strain evidence="7">HyVt-493</strain>
    </source>
</reference>
<comment type="subcellular location">
    <subcellularLocation>
        <location evidence="1">Cell membrane</location>
        <topology evidence="1">Multi-pass membrane protein</topology>
    </subcellularLocation>
</comment>
<dbReference type="PANTHER" id="PTHR39087:SF2">
    <property type="entry name" value="UPF0104 MEMBRANE PROTEIN MJ1595"/>
    <property type="match status" value="1"/>
</dbReference>
<comment type="caution">
    <text evidence="7">The sequence shown here is derived from an EMBL/GenBank/DDBJ whole genome shotgun (WGS) entry which is preliminary data.</text>
</comment>
<evidence type="ECO:0000313" key="7">
    <source>
        <dbReference type="EMBL" id="HFC92936.1"/>
    </source>
</evidence>
<dbReference type="AlphaFoldDB" id="A0A7V2T424"/>
<feature type="non-terminal residue" evidence="7">
    <location>
        <position position="1"/>
    </location>
</feature>
<keyword evidence="4 6" id="KW-1133">Transmembrane helix</keyword>
<feature type="transmembrane region" description="Helical" evidence="6">
    <location>
        <begin position="27"/>
        <end position="47"/>
    </location>
</feature>
<evidence type="ECO:0000256" key="4">
    <source>
        <dbReference type="ARBA" id="ARBA00022989"/>
    </source>
</evidence>
<feature type="transmembrane region" description="Helical" evidence="6">
    <location>
        <begin position="139"/>
        <end position="159"/>
    </location>
</feature>
<sequence length="291" mass="33070">KMIIWVIFFSFITTVEAYWGWGNILAPWKSLSTASIISAVLLFLLSYQIRTWRLYDYFLPHTKGGWIAALRLMLLHNILNNLLPARGGEISFPLLMKRYFGLDYIHTIPALLWFRLLDLHTLLSIGIIVWALTGLAKHALLYLPLLSLWLFLPLIFYYLKNLIQQKINHRFMQKVLDGLPQSTVKFWRNWLLTWLNWTVKLGVLAWLLGQFLKVDLTYLTSSVMAGELSSVLPFHAPGGVGTYEAGMVAPLLAVIGAETATKAAINVHLFMLSSSMIGALIGWLLPAKRNT</sequence>
<feature type="transmembrane region" description="Helical" evidence="6">
    <location>
        <begin position="112"/>
        <end position="133"/>
    </location>
</feature>
<feature type="transmembrane region" description="Helical" evidence="6">
    <location>
        <begin position="191"/>
        <end position="212"/>
    </location>
</feature>
<evidence type="ECO:0000256" key="3">
    <source>
        <dbReference type="ARBA" id="ARBA00022692"/>
    </source>
</evidence>
<keyword evidence="3 6" id="KW-0812">Transmembrane</keyword>
<keyword evidence="5 6" id="KW-0472">Membrane</keyword>
<evidence type="ECO:0000256" key="6">
    <source>
        <dbReference type="SAM" id="Phobius"/>
    </source>
</evidence>
<evidence type="ECO:0000256" key="5">
    <source>
        <dbReference type="ARBA" id="ARBA00023136"/>
    </source>
</evidence>
<dbReference type="EMBL" id="DRMS01000338">
    <property type="protein sequence ID" value="HFC92936.1"/>
    <property type="molecule type" value="Genomic_DNA"/>
</dbReference>
<dbReference type="GO" id="GO:0005886">
    <property type="term" value="C:plasma membrane"/>
    <property type="evidence" value="ECO:0007669"/>
    <property type="project" value="UniProtKB-SubCell"/>
</dbReference>
<dbReference type="Proteomes" id="UP000885750">
    <property type="component" value="Unassembled WGS sequence"/>
</dbReference>